<proteinExistence type="inferred from homology"/>
<dbReference type="SUPFAM" id="SSF56317">
    <property type="entry name" value="Carbon-nitrogen hydrolase"/>
    <property type="match status" value="1"/>
</dbReference>
<evidence type="ECO:0000313" key="3">
    <source>
        <dbReference type="EMBL" id="BBX38276.1"/>
    </source>
</evidence>
<evidence type="ECO:0000256" key="1">
    <source>
        <dbReference type="ARBA" id="ARBA00010613"/>
    </source>
</evidence>
<dbReference type="Pfam" id="PF00795">
    <property type="entry name" value="CN_hydrolase"/>
    <property type="match status" value="1"/>
</dbReference>
<dbReference type="PANTHER" id="PTHR23088">
    <property type="entry name" value="NITRILASE-RELATED"/>
    <property type="match status" value="1"/>
</dbReference>
<gene>
    <name evidence="3" type="ORF">MMAGJ_75580</name>
</gene>
<dbReference type="Proteomes" id="UP000465622">
    <property type="component" value="Chromosome"/>
</dbReference>
<dbReference type="EMBL" id="AP022567">
    <property type="protein sequence ID" value="BBX38276.1"/>
    <property type="molecule type" value="Genomic_DNA"/>
</dbReference>
<dbReference type="PANTHER" id="PTHR23088:SF27">
    <property type="entry name" value="DEAMINATED GLUTATHIONE AMIDASE"/>
    <property type="match status" value="1"/>
</dbReference>
<keyword evidence="4" id="KW-1185">Reference proteome</keyword>
<reference evidence="3 4" key="1">
    <citation type="journal article" date="2019" name="Emerg. Microbes Infect.">
        <title>Comprehensive subspecies identification of 175 nontuberculous mycobacteria species based on 7547 genomic profiles.</title>
        <authorList>
            <person name="Matsumoto Y."/>
            <person name="Kinjo T."/>
            <person name="Motooka D."/>
            <person name="Nabeya D."/>
            <person name="Jung N."/>
            <person name="Uechi K."/>
            <person name="Horii T."/>
            <person name="Iida T."/>
            <person name="Fujita J."/>
            <person name="Nakamura S."/>
        </authorList>
    </citation>
    <scope>NUCLEOTIDE SEQUENCE [LARGE SCALE GENOMIC DNA]</scope>
    <source>
        <strain evidence="3 4">JCM 12375</strain>
    </source>
</reference>
<dbReference type="Gene3D" id="3.60.110.10">
    <property type="entry name" value="Carbon-nitrogen hydrolase"/>
    <property type="match status" value="1"/>
</dbReference>
<name>A0ABN5YJY8_MYCME</name>
<dbReference type="PROSITE" id="PS50263">
    <property type="entry name" value="CN_HYDROLASE"/>
    <property type="match status" value="1"/>
</dbReference>
<organism evidence="3 4">
    <name type="scientific">Mycolicibacterium mageritense</name>
    <name type="common">Mycobacterium mageritense</name>
    <dbReference type="NCBI Taxonomy" id="53462"/>
    <lineage>
        <taxon>Bacteria</taxon>
        <taxon>Bacillati</taxon>
        <taxon>Actinomycetota</taxon>
        <taxon>Actinomycetes</taxon>
        <taxon>Mycobacteriales</taxon>
        <taxon>Mycobacteriaceae</taxon>
        <taxon>Mycolicibacterium</taxon>
    </lineage>
</organism>
<dbReference type="InterPro" id="IPR036526">
    <property type="entry name" value="C-N_Hydrolase_sf"/>
</dbReference>
<accession>A0ABN5YJY8</accession>
<keyword evidence="3" id="KW-0378">Hydrolase</keyword>
<dbReference type="InterPro" id="IPR044083">
    <property type="entry name" value="RamA-like"/>
</dbReference>
<evidence type="ECO:0000313" key="4">
    <source>
        <dbReference type="Proteomes" id="UP000465622"/>
    </source>
</evidence>
<dbReference type="CDD" id="cd07576">
    <property type="entry name" value="R-amidase_like"/>
    <property type="match status" value="1"/>
</dbReference>
<feature type="domain" description="CN hydrolase" evidence="2">
    <location>
        <begin position="8"/>
        <end position="242"/>
    </location>
</feature>
<protein>
    <submittedName>
        <fullName evidence="3">Hydrolase</fullName>
    </submittedName>
</protein>
<comment type="similarity">
    <text evidence="1">Belongs to the carbon-nitrogen hydrolase superfamily. NIT1/NIT2 family.</text>
</comment>
<dbReference type="InterPro" id="IPR003010">
    <property type="entry name" value="C-N_Hydrolase"/>
</dbReference>
<sequence length="272" mass="29443">MTTAANPLVVACLQSEGVPGDVDANISALDDHAAQASTSGAHLLITDEMFVSGYDCGAIEHVVDDSTVTERLREIARRHRIALLVGMPERLPSGGIGNCAVFLGDDGERLARHTKSHLYGSIDKDRFEAGDRPFTLVDYRGVRVAIMICFDVEFPENPRAAALAGADLIAVPTANMKPYDGINEHLLWTRAWENQTHVAYVNHCGTEGSTHYVGRSIVVAPDGEVLATAGAVEALLITTIDPSRVAAARRGFSYLAERRPALYTDLHDHTQR</sequence>
<dbReference type="RefSeq" id="WP_036443396.1">
    <property type="nucleotide sequence ID" value="NZ_AP022567.1"/>
</dbReference>
<evidence type="ECO:0000259" key="2">
    <source>
        <dbReference type="PROSITE" id="PS50263"/>
    </source>
</evidence>
<dbReference type="GO" id="GO:0016787">
    <property type="term" value="F:hydrolase activity"/>
    <property type="evidence" value="ECO:0007669"/>
    <property type="project" value="UniProtKB-KW"/>
</dbReference>